<evidence type="ECO:0000259" key="1">
    <source>
        <dbReference type="SMART" id="SM00382"/>
    </source>
</evidence>
<organism evidence="2 3">
    <name type="scientific">Sphaerotilus mobilis</name>
    <dbReference type="NCBI Taxonomy" id="47994"/>
    <lineage>
        <taxon>Bacteria</taxon>
        <taxon>Pseudomonadati</taxon>
        <taxon>Pseudomonadota</taxon>
        <taxon>Betaproteobacteria</taxon>
        <taxon>Burkholderiales</taxon>
        <taxon>Sphaerotilaceae</taxon>
        <taxon>Sphaerotilus</taxon>
    </lineage>
</organism>
<dbReference type="SUPFAM" id="SSF52200">
    <property type="entry name" value="Toll/Interleukin receptor TIR domain"/>
    <property type="match status" value="1"/>
</dbReference>
<dbReference type="EMBL" id="SGWV01000007">
    <property type="protein sequence ID" value="RZS58401.1"/>
    <property type="molecule type" value="Genomic_DNA"/>
</dbReference>
<dbReference type="CDD" id="cd00009">
    <property type="entry name" value="AAA"/>
    <property type="match status" value="1"/>
</dbReference>
<reference evidence="2 3" key="1">
    <citation type="submission" date="2019-02" db="EMBL/GenBank/DDBJ databases">
        <title>Genomic Encyclopedia of Type Strains, Phase IV (KMG-IV): sequencing the most valuable type-strain genomes for metagenomic binning, comparative biology and taxonomic classification.</title>
        <authorList>
            <person name="Goeker M."/>
        </authorList>
    </citation>
    <scope>NUCLEOTIDE SEQUENCE [LARGE SCALE GENOMIC DNA]</scope>
    <source>
        <strain evidence="2 3">DSM 10617</strain>
    </source>
</reference>
<accession>A0A4Q7LUX5</accession>
<dbReference type="InterPro" id="IPR035897">
    <property type="entry name" value="Toll_tir_struct_dom_sf"/>
</dbReference>
<sequence length="492" mass="55325">MLTFVQPSEFDDMVGSLVTAGKHLTLSGPSGCGKTTLAKKALEEAQFGPGNTVWISGRDHTSAQTVGDLFSKALSCNNSEEEVVALLAAAGIVVLDDFHHLQEMLRKDIGYKLKRWNELGLRFFIIGIASSNKKMLDIDPELGIRNDVYEIKRQSDKFLTDILELGEKHLNVKFSPSARSDYVKAASGIPSAIQVICRVACIRSKVLKTHPEPEPKPIDLGMDSVKDGVLRIYRGKYHNRLIGLCKGKQQARSVHNTYFDIIKIISLIGKSEVQFQEVQQRLLYGLDDAKERAKKTTSFHNCLKYLPSVIEERGLDDAIYLNKDSESITIEDPSFGLYLTLANLDEIGQAIRLRRSGYPWDVAVSFAGEDREVVERLKNILNDSGYTVFYDFDVQHQLWGIDLRAKLADVYANDAQYMLIFLSRHYPEKDWTNFEFEIGKDARSKRTATYLLPVLIDDVTVVGLSSNVGHIDLRRCSVEQLAASLIDKIEQE</sequence>
<keyword evidence="3" id="KW-1185">Reference proteome</keyword>
<protein>
    <submittedName>
        <fullName evidence="2">ATPase family protein associated with various cellular activities (AAA)</fullName>
    </submittedName>
</protein>
<dbReference type="GO" id="GO:0007165">
    <property type="term" value="P:signal transduction"/>
    <property type="evidence" value="ECO:0007669"/>
    <property type="project" value="InterPro"/>
</dbReference>
<gene>
    <name evidence="2" type="ORF">EV685_0694</name>
</gene>
<proteinExistence type="predicted"/>
<evidence type="ECO:0000313" key="2">
    <source>
        <dbReference type="EMBL" id="RZS58401.1"/>
    </source>
</evidence>
<dbReference type="SMART" id="SM00382">
    <property type="entry name" value="AAA"/>
    <property type="match status" value="1"/>
</dbReference>
<dbReference type="Gene3D" id="3.40.50.300">
    <property type="entry name" value="P-loop containing nucleotide triphosphate hydrolases"/>
    <property type="match status" value="1"/>
</dbReference>
<dbReference type="GO" id="GO:0005524">
    <property type="term" value="F:ATP binding"/>
    <property type="evidence" value="ECO:0007669"/>
    <property type="project" value="InterPro"/>
</dbReference>
<dbReference type="SUPFAM" id="SSF52540">
    <property type="entry name" value="P-loop containing nucleoside triphosphate hydrolases"/>
    <property type="match status" value="1"/>
</dbReference>
<dbReference type="InterPro" id="IPR003593">
    <property type="entry name" value="AAA+_ATPase"/>
</dbReference>
<dbReference type="InterPro" id="IPR000157">
    <property type="entry name" value="TIR_dom"/>
</dbReference>
<feature type="domain" description="AAA+ ATPase" evidence="1">
    <location>
        <begin position="20"/>
        <end position="148"/>
    </location>
</feature>
<dbReference type="Gene3D" id="3.40.50.10140">
    <property type="entry name" value="Toll/interleukin-1 receptor homology (TIR) domain"/>
    <property type="match status" value="1"/>
</dbReference>
<comment type="caution">
    <text evidence="2">The sequence shown here is derived from an EMBL/GenBank/DDBJ whole genome shotgun (WGS) entry which is preliminary data.</text>
</comment>
<dbReference type="AlphaFoldDB" id="A0A4Q7LUX5"/>
<dbReference type="Pfam" id="PF13676">
    <property type="entry name" value="TIR_2"/>
    <property type="match status" value="1"/>
</dbReference>
<dbReference type="Proteomes" id="UP000293433">
    <property type="component" value="Unassembled WGS sequence"/>
</dbReference>
<dbReference type="Pfam" id="PF00004">
    <property type="entry name" value="AAA"/>
    <property type="match status" value="1"/>
</dbReference>
<dbReference type="InterPro" id="IPR003959">
    <property type="entry name" value="ATPase_AAA_core"/>
</dbReference>
<dbReference type="InterPro" id="IPR027417">
    <property type="entry name" value="P-loop_NTPase"/>
</dbReference>
<evidence type="ECO:0000313" key="3">
    <source>
        <dbReference type="Proteomes" id="UP000293433"/>
    </source>
</evidence>
<dbReference type="GO" id="GO:0016887">
    <property type="term" value="F:ATP hydrolysis activity"/>
    <property type="evidence" value="ECO:0007669"/>
    <property type="project" value="InterPro"/>
</dbReference>
<name>A0A4Q7LUX5_9BURK</name>